<dbReference type="AlphaFoldDB" id="A0A229SBZ9"/>
<accession>A0A229SBZ9</accession>
<evidence type="ECO:0000313" key="1">
    <source>
        <dbReference type="EMBL" id="OXM56428.1"/>
    </source>
</evidence>
<keyword evidence="2" id="KW-1185">Reference proteome</keyword>
<gene>
    <name evidence="1" type="ORF">CFP71_13450</name>
</gene>
<dbReference type="Proteomes" id="UP000215223">
    <property type="component" value="Unassembled WGS sequence"/>
</dbReference>
<name>A0A229SBZ9_9PSEU</name>
<proteinExistence type="predicted"/>
<reference evidence="1 2" key="1">
    <citation type="submission" date="2017-07" db="EMBL/GenBank/DDBJ databases">
        <title>Amycolatopsis thailandensis Genome sequencing and assembly.</title>
        <authorList>
            <person name="Kaur N."/>
            <person name="Mayilraj S."/>
        </authorList>
    </citation>
    <scope>NUCLEOTIDE SEQUENCE [LARGE SCALE GENOMIC DNA]</scope>
    <source>
        <strain evidence="1 2">JCM 16380</strain>
    </source>
</reference>
<protein>
    <submittedName>
        <fullName evidence="1">Uncharacterized protein</fullName>
    </submittedName>
</protein>
<dbReference type="OrthoDB" id="3691404at2"/>
<organism evidence="1 2">
    <name type="scientific">Amycolatopsis thailandensis</name>
    <dbReference type="NCBI Taxonomy" id="589330"/>
    <lineage>
        <taxon>Bacteria</taxon>
        <taxon>Bacillati</taxon>
        <taxon>Actinomycetota</taxon>
        <taxon>Actinomycetes</taxon>
        <taxon>Pseudonocardiales</taxon>
        <taxon>Pseudonocardiaceae</taxon>
        <taxon>Amycolatopsis</taxon>
    </lineage>
</organism>
<dbReference type="EMBL" id="NMQT01000043">
    <property type="protein sequence ID" value="OXM56428.1"/>
    <property type="molecule type" value="Genomic_DNA"/>
</dbReference>
<evidence type="ECO:0000313" key="2">
    <source>
        <dbReference type="Proteomes" id="UP000215223"/>
    </source>
</evidence>
<comment type="caution">
    <text evidence="1">The sequence shown here is derived from an EMBL/GenBank/DDBJ whole genome shotgun (WGS) entry which is preliminary data.</text>
</comment>
<sequence>MTLLDDDTRYVYCLNTDCSCDGVPAGEVALQDQPGRGLPRPVLEGRPVPWLAPVIGDRVAWTALNDQRVLEAQRSWLCQVCGEPLTNADAWVAVSAGDVAAGGAMHRRCLALARKVCPVLSTDLSYVYVQVRRGDDERDWAVVFERLSDYEARHGTIPVSLEYESES</sequence>
<dbReference type="RefSeq" id="WP_093934188.1">
    <property type="nucleotide sequence ID" value="NZ_NMQT01000043.1"/>
</dbReference>